<dbReference type="Gene3D" id="3.40.50.200">
    <property type="entry name" value="Peptidase S8/S53 domain"/>
    <property type="match status" value="1"/>
</dbReference>
<accession>A0A4Y7JLL7</accession>
<sequence length="78" mass="8394">MSYLNQQRIVVYKALYTFGGYMFDVMAAVDQAAEDGVNIFSLSIGPSGVPPGSASFLNVLEMELLFATRAGVLVVQLT</sequence>
<protein>
    <recommendedName>
        <fullName evidence="3">Peptidase S8/S53 domain-containing protein</fullName>
    </recommendedName>
</protein>
<evidence type="ECO:0008006" key="3">
    <source>
        <dbReference type="Google" id="ProtNLM"/>
    </source>
</evidence>
<dbReference type="SUPFAM" id="SSF52743">
    <property type="entry name" value="Subtilisin-like"/>
    <property type="match status" value="1"/>
</dbReference>
<keyword evidence="2" id="KW-1185">Reference proteome</keyword>
<dbReference type="Proteomes" id="UP000316621">
    <property type="component" value="Chromosome 5"/>
</dbReference>
<gene>
    <name evidence="1" type="ORF">C5167_022433</name>
</gene>
<reference evidence="1 2" key="1">
    <citation type="journal article" date="2018" name="Science">
        <title>The opium poppy genome and morphinan production.</title>
        <authorList>
            <person name="Guo L."/>
            <person name="Winzer T."/>
            <person name="Yang X."/>
            <person name="Li Y."/>
            <person name="Ning Z."/>
            <person name="He Z."/>
            <person name="Teodor R."/>
            <person name="Lu Y."/>
            <person name="Bowser T.A."/>
            <person name="Graham I.A."/>
            <person name="Ye K."/>
        </authorList>
    </citation>
    <scope>NUCLEOTIDE SEQUENCE [LARGE SCALE GENOMIC DNA]</scope>
    <source>
        <strain evidence="2">cv. HN1</strain>
        <tissue evidence="1">Leaves</tissue>
    </source>
</reference>
<dbReference type="GO" id="GO:0004252">
    <property type="term" value="F:serine-type endopeptidase activity"/>
    <property type="evidence" value="ECO:0007669"/>
    <property type="project" value="InterPro"/>
</dbReference>
<dbReference type="GO" id="GO:0006508">
    <property type="term" value="P:proteolysis"/>
    <property type="evidence" value="ECO:0007669"/>
    <property type="project" value="InterPro"/>
</dbReference>
<dbReference type="InterPro" id="IPR036852">
    <property type="entry name" value="Peptidase_S8/S53_dom_sf"/>
</dbReference>
<evidence type="ECO:0000313" key="2">
    <source>
        <dbReference type="Proteomes" id="UP000316621"/>
    </source>
</evidence>
<organism evidence="1 2">
    <name type="scientific">Papaver somniferum</name>
    <name type="common">Opium poppy</name>
    <dbReference type="NCBI Taxonomy" id="3469"/>
    <lineage>
        <taxon>Eukaryota</taxon>
        <taxon>Viridiplantae</taxon>
        <taxon>Streptophyta</taxon>
        <taxon>Embryophyta</taxon>
        <taxon>Tracheophyta</taxon>
        <taxon>Spermatophyta</taxon>
        <taxon>Magnoliopsida</taxon>
        <taxon>Ranunculales</taxon>
        <taxon>Papaveraceae</taxon>
        <taxon>Papaveroideae</taxon>
        <taxon>Papaver</taxon>
    </lineage>
</organism>
<name>A0A4Y7JLL7_PAPSO</name>
<evidence type="ECO:0000313" key="1">
    <source>
        <dbReference type="EMBL" id="RZC60678.1"/>
    </source>
</evidence>
<dbReference type="AlphaFoldDB" id="A0A4Y7JLL7"/>
<dbReference type="Gramene" id="RZC60678">
    <property type="protein sequence ID" value="RZC60678"/>
    <property type="gene ID" value="C5167_022433"/>
</dbReference>
<dbReference type="OrthoDB" id="534433at2759"/>
<dbReference type="EMBL" id="CM010719">
    <property type="protein sequence ID" value="RZC60678.1"/>
    <property type="molecule type" value="Genomic_DNA"/>
</dbReference>
<proteinExistence type="predicted"/>